<keyword evidence="2" id="KW-1185">Reference proteome</keyword>
<accession>A0ABT5U3S4</accession>
<protein>
    <submittedName>
        <fullName evidence="1">Cyclase family protein</fullName>
    </submittedName>
</protein>
<sequence>MKLNLTLSNKTYQVLYDQAVSIAIPLDFTGPQPNHFNAPLASSQAVEAAGFIGDTRRGGSCNVEQLKLNPHCNGTHTECIGHILDERVSVTNTLKACFIPTVVISLTPKKADQCPDRYQPPLDNSDYIIDQTSLADRLVGIPDEQLAALVIRTLPNSLEKQTRVYGHNDQPPFFSIDAMAYLLKRQVQHLLVDFPSVDKMYDEGKLTCHHLFWQVPEGKHVANSLSHFYDTISELVFVPDEVVDGFYLLNLQLPAFISDAAPSRPILIPLESVGE</sequence>
<gene>
    <name evidence="1" type="ORF">ORQ98_02645</name>
</gene>
<comment type="caution">
    <text evidence="1">The sequence shown here is derived from an EMBL/GenBank/DDBJ whole genome shotgun (WGS) entry which is preliminary data.</text>
</comment>
<dbReference type="Pfam" id="PF04199">
    <property type="entry name" value="Cyclase"/>
    <property type="match status" value="1"/>
</dbReference>
<dbReference type="SUPFAM" id="SSF102198">
    <property type="entry name" value="Putative cyclase"/>
    <property type="match status" value="1"/>
</dbReference>
<organism evidence="1 2">
    <name type="scientific">Spartinivicinus poritis</name>
    <dbReference type="NCBI Taxonomy" id="2994640"/>
    <lineage>
        <taxon>Bacteria</taxon>
        <taxon>Pseudomonadati</taxon>
        <taxon>Pseudomonadota</taxon>
        <taxon>Gammaproteobacteria</taxon>
        <taxon>Oceanospirillales</taxon>
        <taxon>Zooshikellaceae</taxon>
        <taxon>Spartinivicinus</taxon>
    </lineage>
</organism>
<proteinExistence type="predicted"/>
<dbReference type="RefSeq" id="WP_274687230.1">
    <property type="nucleotide sequence ID" value="NZ_JAPMOU010000002.1"/>
</dbReference>
<evidence type="ECO:0000313" key="2">
    <source>
        <dbReference type="Proteomes" id="UP001528823"/>
    </source>
</evidence>
<name>A0ABT5U3S4_9GAMM</name>
<dbReference type="Gene3D" id="3.50.30.50">
    <property type="entry name" value="Putative cyclase"/>
    <property type="match status" value="1"/>
</dbReference>
<dbReference type="InterPro" id="IPR007325">
    <property type="entry name" value="KFase/CYL"/>
</dbReference>
<dbReference type="InterPro" id="IPR037175">
    <property type="entry name" value="KFase_sf"/>
</dbReference>
<reference evidence="1 2" key="1">
    <citation type="submission" date="2022-11" db="EMBL/GenBank/DDBJ databases">
        <title>Spartinivicinus poritis sp. nov., isolated from scleractinian coral Porites lutea.</title>
        <authorList>
            <person name="Zhang G."/>
            <person name="Cai L."/>
            <person name="Wei Q."/>
        </authorList>
    </citation>
    <scope>NUCLEOTIDE SEQUENCE [LARGE SCALE GENOMIC DNA]</scope>
    <source>
        <strain evidence="1 2">A2-2</strain>
    </source>
</reference>
<dbReference type="Proteomes" id="UP001528823">
    <property type="component" value="Unassembled WGS sequence"/>
</dbReference>
<evidence type="ECO:0000313" key="1">
    <source>
        <dbReference type="EMBL" id="MDE1460860.1"/>
    </source>
</evidence>
<dbReference type="EMBL" id="JAPMOU010000002">
    <property type="protein sequence ID" value="MDE1460860.1"/>
    <property type="molecule type" value="Genomic_DNA"/>
</dbReference>